<name>A0A1I4N1B5_9BURK</name>
<keyword evidence="3 6" id="KW-0812">Transmembrane</keyword>
<feature type="transmembrane region" description="Helical" evidence="6">
    <location>
        <begin position="97"/>
        <end position="121"/>
    </location>
</feature>
<dbReference type="GO" id="GO:0016020">
    <property type="term" value="C:membrane"/>
    <property type="evidence" value="ECO:0007669"/>
    <property type="project" value="UniProtKB-SubCell"/>
</dbReference>
<evidence type="ECO:0000256" key="2">
    <source>
        <dbReference type="ARBA" id="ARBA00022448"/>
    </source>
</evidence>
<dbReference type="PANTHER" id="PTHR43385">
    <property type="entry name" value="RIBOFLAVIN TRANSPORTER RIBJ"/>
    <property type="match status" value="1"/>
</dbReference>
<dbReference type="InterPro" id="IPR011701">
    <property type="entry name" value="MFS"/>
</dbReference>
<feature type="transmembrane region" description="Helical" evidence="6">
    <location>
        <begin position="133"/>
        <end position="151"/>
    </location>
</feature>
<organism evidence="7 8">
    <name type="scientific">Rugamonas rubra</name>
    <dbReference type="NCBI Taxonomy" id="758825"/>
    <lineage>
        <taxon>Bacteria</taxon>
        <taxon>Pseudomonadati</taxon>
        <taxon>Pseudomonadota</taxon>
        <taxon>Betaproteobacteria</taxon>
        <taxon>Burkholderiales</taxon>
        <taxon>Oxalobacteraceae</taxon>
        <taxon>Telluria group</taxon>
        <taxon>Rugamonas</taxon>
    </lineage>
</organism>
<evidence type="ECO:0000313" key="7">
    <source>
        <dbReference type="EMBL" id="SFM09165.1"/>
    </source>
</evidence>
<dbReference type="OrthoDB" id="5966585at2"/>
<evidence type="ECO:0000313" key="8">
    <source>
        <dbReference type="Proteomes" id="UP000199470"/>
    </source>
</evidence>
<feature type="transmembrane region" description="Helical" evidence="6">
    <location>
        <begin position="309"/>
        <end position="330"/>
    </location>
</feature>
<protein>
    <submittedName>
        <fullName evidence="7">Major Facilitator Superfamily protein</fullName>
    </submittedName>
</protein>
<feature type="transmembrane region" description="Helical" evidence="6">
    <location>
        <begin position="373"/>
        <end position="393"/>
    </location>
</feature>
<evidence type="ECO:0000256" key="5">
    <source>
        <dbReference type="ARBA" id="ARBA00023136"/>
    </source>
</evidence>
<comment type="subcellular location">
    <subcellularLocation>
        <location evidence="1">Membrane</location>
        <topology evidence="1">Multi-pass membrane protein</topology>
    </subcellularLocation>
</comment>
<dbReference type="EMBL" id="FOTW01000012">
    <property type="protein sequence ID" value="SFM09165.1"/>
    <property type="molecule type" value="Genomic_DNA"/>
</dbReference>
<keyword evidence="2" id="KW-0813">Transport</keyword>
<feature type="transmembrane region" description="Helical" evidence="6">
    <location>
        <begin position="222"/>
        <end position="245"/>
    </location>
</feature>
<dbReference type="Pfam" id="PF07690">
    <property type="entry name" value="MFS_1"/>
    <property type="match status" value="1"/>
</dbReference>
<evidence type="ECO:0000256" key="1">
    <source>
        <dbReference type="ARBA" id="ARBA00004141"/>
    </source>
</evidence>
<dbReference type="PANTHER" id="PTHR43385:SF1">
    <property type="entry name" value="RIBOFLAVIN TRANSPORTER RIBJ"/>
    <property type="match status" value="1"/>
</dbReference>
<dbReference type="RefSeq" id="WP_093388204.1">
    <property type="nucleotide sequence ID" value="NZ_FOTW01000012.1"/>
</dbReference>
<dbReference type="GO" id="GO:0022857">
    <property type="term" value="F:transmembrane transporter activity"/>
    <property type="evidence" value="ECO:0007669"/>
    <property type="project" value="InterPro"/>
</dbReference>
<sequence length="404" mass="42059">MHPARKTIAVLAVTQILSWGSLYYAIAVLAPQIRLETGWRAEAVLGAFSLSLLVSGLVATPVGVLLDRHGGRLVMGAGSLVSGAGMLLLSRSHSLPLYFAAWAVLGLAMALTMYEAAFATINREFGARGRQAISTLTLFGGFASTVFWPLTQQLDQLLGWRDTYALYGALQIAVCLPLHLLLAGRPPAAPAAGPTTAATVTTAAERSHTLHEALRHPAFWKLALAFAANSFIFSAMSVQLIPMFVQFGHAPALAVALAALVGPMQVAGRVGEMTLGRHALPQTIGKFTFAALPAALLVLLLFGARQWALALYCTLYGLSNGILTIVKGTLPAALFGRENYGAIAGALAGPALVARAAGPLAVAAIIARAPAPAVLLTVLLGFALVSLASYLAATRQRVALAEAV</sequence>
<feature type="transmembrane region" description="Helical" evidence="6">
    <location>
        <begin position="283"/>
        <end position="303"/>
    </location>
</feature>
<feature type="transmembrane region" description="Helical" evidence="6">
    <location>
        <begin position="342"/>
        <end position="367"/>
    </location>
</feature>
<evidence type="ECO:0000256" key="4">
    <source>
        <dbReference type="ARBA" id="ARBA00022989"/>
    </source>
</evidence>
<evidence type="ECO:0000256" key="6">
    <source>
        <dbReference type="SAM" id="Phobius"/>
    </source>
</evidence>
<dbReference type="SUPFAM" id="SSF103473">
    <property type="entry name" value="MFS general substrate transporter"/>
    <property type="match status" value="1"/>
</dbReference>
<feature type="transmembrane region" description="Helical" evidence="6">
    <location>
        <begin position="73"/>
        <end position="91"/>
    </location>
</feature>
<keyword evidence="4 6" id="KW-1133">Transmembrane helix</keyword>
<keyword evidence="8" id="KW-1185">Reference proteome</keyword>
<dbReference type="InterPro" id="IPR036259">
    <property type="entry name" value="MFS_trans_sf"/>
</dbReference>
<gene>
    <name evidence="7" type="ORF">SAMN02982985_02699</name>
</gene>
<evidence type="ECO:0000256" key="3">
    <source>
        <dbReference type="ARBA" id="ARBA00022692"/>
    </source>
</evidence>
<reference evidence="7 8" key="1">
    <citation type="submission" date="2016-10" db="EMBL/GenBank/DDBJ databases">
        <authorList>
            <person name="de Groot N.N."/>
        </authorList>
    </citation>
    <scope>NUCLEOTIDE SEQUENCE [LARGE SCALE GENOMIC DNA]</scope>
    <source>
        <strain evidence="7 8">ATCC 43154</strain>
    </source>
</reference>
<dbReference type="STRING" id="758825.SAMN02982985_02699"/>
<feature type="transmembrane region" description="Helical" evidence="6">
    <location>
        <begin position="251"/>
        <end position="271"/>
    </location>
</feature>
<feature type="transmembrane region" description="Helical" evidence="6">
    <location>
        <begin position="163"/>
        <end position="182"/>
    </location>
</feature>
<proteinExistence type="predicted"/>
<accession>A0A1I4N1B5</accession>
<feature type="transmembrane region" description="Helical" evidence="6">
    <location>
        <begin position="43"/>
        <end position="66"/>
    </location>
</feature>
<dbReference type="InterPro" id="IPR052983">
    <property type="entry name" value="MFS_Riboflavin_Transporter"/>
</dbReference>
<dbReference type="AlphaFoldDB" id="A0A1I4N1B5"/>
<keyword evidence="5 6" id="KW-0472">Membrane</keyword>
<dbReference type="Proteomes" id="UP000199470">
    <property type="component" value="Unassembled WGS sequence"/>
</dbReference>
<dbReference type="Gene3D" id="1.20.1250.20">
    <property type="entry name" value="MFS general substrate transporter like domains"/>
    <property type="match status" value="1"/>
</dbReference>